<feature type="region of interest" description="Disordered" evidence="1">
    <location>
        <begin position="20"/>
        <end position="111"/>
    </location>
</feature>
<reference evidence="2 3" key="1">
    <citation type="submission" date="2017-12" db="EMBL/GenBank/DDBJ databases">
        <authorList>
            <person name="Paulsen S."/>
            <person name="Gram L.K."/>
        </authorList>
    </citation>
    <scope>NUCLEOTIDE SEQUENCE [LARGE SCALE GENOMIC DNA]</scope>
    <source>
        <strain evidence="2 3">S1607</strain>
    </source>
</reference>
<proteinExistence type="predicted"/>
<dbReference type="AlphaFoldDB" id="A0AAQ2EVQ5"/>
<dbReference type="Proteomes" id="UP000305423">
    <property type="component" value="Unassembled WGS sequence"/>
</dbReference>
<dbReference type="RefSeq" id="WP_045962863.1">
    <property type="nucleotide sequence ID" value="NZ_JXXW01000017.1"/>
</dbReference>
<evidence type="ECO:0000313" key="3">
    <source>
        <dbReference type="Proteomes" id="UP000305423"/>
    </source>
</evidence>
<accession>A0AAQ2EVQ5</accession>
<organism evidence="2 3">
    <name type="scientific">Pseudoalteromonas piscicida</name>
    <dbReference type="NCBI Taxonomy" id="43662"/>
    <lineage>
        <taxon>Bacteria</taxon>
        <taxon>Pseudomonadati</taxon>
        <taxon>Pseudomonadota</taxon>
        <taxon>Gammaproteobacteria</taxon>
        <taxon>Alteromonadales</taxon>
        <taxon>Pseudoalteromonadaceae</taxon>
        <taxon>Pseudoalteromonas</taxon>
    </lineage>
</organism>
<evidence type="ECO:0000256" key="1">
    <source>
        <dbReference type="SAM" id="MobiDB-lite"/>
    </source>
</evidence>
<comment type="caution">
    <text evidence="2">The sequence shown here is derived from an EMBL/GenBank/DDBJ whole genome shotgun (WGS) entry which is preliminary data.</text>
</comment>
<evidence type="ECO:0000313" key="2">
    <source>
        <dbReference type="EMBL" id="TMN78336.1"/>
    </source>
</evidence>
<reference evidence="3" key="2">
    <citation type="submission" date="2019-06" db="EMBL/GenBank/DDBJ databases">
        <title>Co-occurence of chitin degradation, pigmentation and bioactivity in marine Pseudoalteromonas.</title>
        <authorList>
            <person name="Sonnenschein E.C."/>
            <person name="Bech P.K."/>
        </authorList>
    </citation>
    <scope>NUCLEOTIDE SEQUENCE [LARGE SCALE GENOMIC DNA]</scope>
    <source>
        <strain evidence="3">S1607</strain>
    </source>
</reference>
<feature type="compositionally biased region" description="Basic and acidic residues" evidence="1">
    <location>
        <begin position="101"/>
        <end position="111"/>
    </location>
</feature>
<gene>
    <name evidence="2" type="ORF">CWB74_08735</name>
</gene>
<protein>
    <submittedName>
        <fullName evidence="2">Uncharacterized protein</fullName>
    </submittedName>
</protein>
<name>A0AAQ2EVQ5_PSEO7</name>
<feature type="compositionally biased region" description="Low complexity" evidence="1">
    <location>
        <begin position="72"/>
        <end position="86"/>
    </location>
</feature>
<sequence length="111" mass="12871">MDILGFFDGLFSFFSASRAAQEISDDTPRVDPASSQKGDEKAKALAQQNEQSKQRRQSRLKKAQEQKRELAQQVEQRQQQISQQKQEIATQRKNRARANAKTKDYSRSRER</sequence>
<dbReference type="EMBL" id="PNEL01000021">
    <property type="protein sequence ID" value="TMN78336.1"/>
    <property type="molecule type" value="Genomic_DNA"/>
</dbReference>